<evidence type="ECO:0000313" key="2">
    <source>
        <dbReference type="EMBL" id="NYD65860.1"/>
    </source>
</evidence>
<dbReference type="SUPFAM" id="SSF53474">
    <property type="entry name" value="alpha/beta-Hydrolases"/>
    <property type="match status" value="1"/>
</dbReference>
<evidence type="ECO:0000313" key="4">
    <source>
        <dbReference type="Proteomes" id="UP000292686"/>
    </source>
</evidence>
<protein>
    <submittedName>
        <fullName evidence="3">Alpha/beta fold hydrolase</fullName>
    </submittedName>
    <submittedName>
        <fullName evidence="2">Pimeloyl-ACP methyl ester carboxylesterase</fullName>
    </submittedName>
</protein>
<dbReference type="InterPro" id="IPR000073">
    <property type="entry name" value="AB_hydrolase_1"/>
</dbReference>
<dbReference type="PANTHER" id="PTHR12277">
    <property type="entry name" value="ALPHA/BETA HYDROLASE DOMAIN-CONTAINING PROTEIN"/>
    <property type="match status" value="1"/>
</dbReference>
<gene>
    <name evidence="2" type="ORF">BJ972_000379</name>
    <name evidence="3" type="ORF">ESP50_10565</name>
</gene>
<evidence type="ECO:0000259" key="1">
    <source>
        <dbReference type="Pfam" id="PF00561"/>
    </source>
</evidence>
<dbReference type="InterPro" id="IPR029058">
    <property type="entry name" value="AB_hydrolase_fold"/>
</dbReference>
<accession>A0A4Q2M352</accession>
<evidence type="ECO:0000313" key="5">
    <source>
        <dbReference type="Proteomes" id="UP000581087"/>
    </source>
</evidence>
<dbReference type="Gene3D" id="3.40.50.1820">
    <property type="entry name" value="alpha/beta hydrolase"/>
    <property type="match status" value="1"/>
</dbReference>
<comment type="caution">
    <text evidence="3">The sequence shown here is derived from an EMBL/GenBank/DDBJ whole genome shotgun (WGS) entry which is preliminary data.</text>
</comment>
<name>A0A4Q2M352_9MICO</name>
<organism evidence="3 4">
    <name type="scientific">Agromyces atrinae</name>
    <dbReference type="NCBI Taxonomy" id="592376"/>
    <lineage>
        <taxon>Bacteria</taxon>
        <taxon>Bacillati</taxon>
        <taxon>Actinomycetota</taxon>
        <taxon>Actinomycetes</taxon>
        <taxon>Micrococcales</taxon>
        <taxon>Microbacteriaceae</taxon>
        <taxon>Agromyces</taxon>
    </lineage>
</organism>
<reference evidence="3 4" key="1">
    <citation type="submission" date="2019-01" db="EMBL/GenBank/DDBJ databases">
        <title>Agromyces.</title>
        <authorList>
            <person name="Li J."/>
        </authorList>
    </citation>
    <scope>NUCLEOTIDE SEQUENCE [LARGE SCALE GENOMIC DNA]</scope>
    <source>
        <strain evidence="3 4">DSM 23870</strain>
    </source>
</reference>
<keyword evidence="3" id="KW-0378">Hydrolase</keyword>
<dbReference type="Proteomes" id="UP000581087">
    <property type="component" value="Unassembled WGS sequence"/>
</dbReference>
<evidence type="ECO:0000313" key="3">
    <source>
        <dbReference type="EMBL" id="RXZ86208.1"/>
    </source>
</evidence>
<sequence>MPRTPRRVAGFVIGAVGALAFVGAAAVAAVTVVFARRVVIPPRQRQEDVEIVSVDRDAGIIVLASHPESLMSGRYSFWFDSDAGHARLGDILASDEDTVTRSLLSVDFGDLAGAERGRFSGYLYLGPWEFGLPYDDVSIETELGPAPAWLVPAEADDAPWAILVHGRAVQRHEGLRAVRAVHDAGYTALLISYRNDGEAPESGDGRYGLGDTEWADVDAAIRFARSHGARDVVLLGWSMGGAIALQTLLRSPEADVVRGVVLDSPAIDWLDILAFQGELVGLPAGLSVTVAGTLSAHRLAALAGLDEPIGFTRLDVVKAAGSFTVPIHVLHSVDDGYVPITGSRRLAEARPDIVTLDEWTGALHTKLWNDDAERWEQGVAAVLTRLRDAP</sequence>
<dbReference type="GO" id="GO:0016787">
    <property type="term" value="F:hydrolase activity"/>
    <property type="evidence" value="ECO:0007669"/>
    <property type="project" value="UniProtKB-KW"/>
</dbReference>
<dbReference type="PANTHER" id="PTHR12277:SF79">
    <property type="entry name" value="XAA-PRO DIPEPTIDYL-PEPTIDASE-RELATED"/>
    <property type="match status" value="1"/>
</dbReference>
<keyword evidence="4" id="KW-1185">Reference proteome</keyword>
<dbReference type="RefSeq" id="WP_129174918.1">
    <property type="nucleotide sequence ID" value="NZ_JACCBI010000001.1"/>
</dbReference>
<proteinExistence type="predicted"/>
<dbReference type="Proteomes" id="UP000292686">
    <property type="component" value="Unassembled WGS sequence"/>
</dbReference>
<dbReference type="Pfam" id="PF00561">
    <property type="entry name" value="Abhydrolase_1"/>
    <property type="match status" value="1"/>
</dbReference>
<feature type="domain" description="AB hydrolase-1" evidence="1">
    <location>
        <begin position="162"/>
        <end position="276"/>
    </location>
</feature>
<dbReference type="EMBL" id="JACCBI010000001">
    <property type="protein sequence ID" value="NYD65860.1"/>
    <property type="molecule type" value="Genomic_DNA"/>
</dbReference>
<dbReference type="EMBL" id="SDPM01000005">
    <property type="protein sequence ID" value="RXZ86208.1"/>
    <property type="molecule type" value="Genomic_DNA"/>
</dbReference>
<reference evidence="2 5" key="2">
    <citation type="submission" date="2020-07" db="EMBL/GenBank/DDBJ databases">
        <title>Sequencing the genomes of 1000 actinobacteria strains.</title>
        <authorList>
            <person name="Klenk H.-P."/>
        </authorList>
    </citation>
    <scope>NUCLEOTIDE SEQUENCE [LARGE SCALE GENOMIC DNA]</scope>
    <source>
        <strain evidence="2 5">DSM 23870</strain>
    </source>
</reference>
<dbReference type="OrthoDB" id="8111537at2"/>
<dbReference type="AlphaFoldDB" id="A0A4Q2M352"/>